<reference evidence="2" key="2">
    <citation type="submission" date="2015-01" db="EMBL/GenBank/DDBJ databases">
        <title>Evolutionary Origins and Diversification of the Mycorrhizal Mutualists.</title>
        <authorList>
            <consortium name="DOE Joint Genome Institute"/>
            <consortium name="Mycorrhizal Genomics Consortium"/>
            <person name="Kohler A."/>
            <person name="Kuo A."/>
            <person name="Nagy L.G."/>
            <person name="Floudas D."/>
            <person name="Copeland A."/>
            <person name="Barry K.W."/>
            <person name="Cichocki N."/>
            <person name="Veneault-Fourrey C."/>
            <person name="LaButti K."/>
            <person name="Lindquist E.A."/>
            <person name="Lipzen A."/>
            <person name="Lundell T."/>
            <person name="Morin E."/>
            <person name="Murat C."/>
            <person name="Riley R."/>
            <person name="Ohm R."/>
            <person name="Sun H."/>
            <person name="Tunlid A."/>
            <person name="Henrissat B."/>
            <person name="Grigoriev I.V."/>
            <person name="Hibbett D.S."/>
            <person name="Martin F."/>
        </authorList>
    </citation>
    <scope>NUCLEOTIDE SEQUENCE [LARGE SCALE GENOMIC DNA]</scope>
    <source>
        <strain evidence="2">h7</strain>
    </source>
</reference>
<dbReference type="Proteomes" id="UP000053424">
    <property type="component" value="Unassembled WGS sequence"/>
</dbReference>
<evidence type="ECO:0000313" key="2">
    <source>
        <dbReference type="Proteomes" id="UP000053424"/>
    </source>
</evidence>
<dbReference type="HOGENOM" id="CLU_3050534_0_0_1"/>
<reference evidence="1 2" key="1">
    <citation type="submission" date="2014-04" db="EMBL/GenBank/DDBJ databases">
        <authorList>
            <consortium name="DOE Joint Genome Institute"/>
            <person name="Kuo A."/>
            <person name="Gay G."/>
            <person name="Dore J."/>
            <person name="Kohler A."/>
            <person name="Nagy L.G."/>
            <person name="Floudas D."/>
            <person name="Copeland A."/>
            <person name="Barry K.W."/>
            <person name="Cichocki N."/>
            <person name="Veneault-Fourrey C."/>
            <person name="LaButti K."/>
            <person name="Lindquist E.A."/>
            <person name="Lipzen A."/>
            <person name="Lundell T."/>
            <person name="Morin E."/>
            <person name="Murat C."/>
            <person name="Sun H."/>
            <person name="Tunlid A."/>
            <person name="Henrissat B."/>
            <person name="Grigoriev I.V."/>
            <person name="Hibbett D.S."/>
            <person name="Martin F."/>
            <person name="Nordberg H.P."/>
            <person name="Cantor M.N."/>
            <person name="Hua S.X."/>
        </authorList>
    </citation>
    <scope>NUCLEOTIDE SEQUENCE [LARGE SCALE GENOMIC DNA]</scope>
    <source>
        <strain evidence="2">h7</strain>
    </source>
</reference>
<gene>
    <name evidence="1" type="ORF">M413DRAFT_151796</name>
</gene>
<sequence length="54" mass="5955">MDVIQLRKHEVILNLLFPPVFHNLSGDGDEILGSWDAGIFTVLVGHSISIGRRA</sequence>
<dbReference type="EMBL" id="KN831780">
    <property type="protein sequence ID" value="KIM41595.1"/>
    <property type="molecule type" value="Genomic_DNA"/>
</dbReference>
<proteinExistence type="predicted"/>
<keyword evidence="2" id="KW-1185">Reference proteome</keyword>
<accession>A0A0C3BYG3</accession>
<organism evidence="1 2">
    <name type="scientific">Hebeloma cylindrosporum</name>
    <dbReference type="NCBI Taxonomy" id="76867"/>
    <lineage>
        <taxon>Eukaryota</taxon>
        <taxon>Fungi</taxon>
        <taxon>Dikarya</taxon>
        <taxon>Basidiomycota</taxon>
        <taxon>Agaricomycotina</taxon>
        <taxon>Agaricomycetes</taxon>
        <taxon>Agaricomycetidae</taxon>
        <taxon>Agaricales</taxon>
        <taxon>Agaricineae</taxon>
        <taxon>Hymenogastraceae</taxon>
        <taxon>Hebeloma</taxon>
    </lineage>
</organism>
<evidence type="ECO:0000313" key="1">
    <source>
        <dbReference type="EMBL" id="KIM41595.1"/>
    </source>
</evidence>
<protein>
    <submittedName>
        <fullName evidence="1">Uncharacterized protein</fullName>
    </submittedName>
</protein>
<dbReference type="AlphaFoldDB" id="A0A0C3BYG3"/>
<name>A0A0C3BYG3_HEBCY</name>